<dbReference type="EMBL" id="LLXE01000253">
    <property type="protein sequence ID" value="KUM58921.1"/>
    <property type="molecule type" value="Genomic_DNA"/>
</dbReference>
<name>A0A101ME54_PENFR</name>
<accession>A0A101ME54</accession>
<sequence>MAGDGLGAYLEHGHVALYSALDCGFFLSELGLHRIRYIHTESHSEHFRKDGMGLPGYPCFKRVRTSTS</sequence>
<dbReference type="Proteomes" id="UP000055045">
    <property type="component" value="Unassembled WGS sequence"/>
</dbReference>
<dbReference type="AlphaFoldDB" id="A0A101ME54"/>
<comment type="caution">
    <text evidence="1">The sequence shown here is derived from an EMBL/GenBank/DDBJ whole genome shotgun (WGS) entry which is preliminary data.</text>
</comment>
<gene>
    <name evidence="1" type="ORF">ACN42_g8237</name>
</gene>
<organism evidence="1 2">
    <name type="scientific">Penicillium freii</name>
    <dbReference type="NCBI Taxonomy" id="48697"/>
    <lineage>
        <taxon>Eukaryota</taxon>
        <taxon>Fungi</taxon>
        <taxon>Dikarya</taxon>
        <taxon>Ascomycota</taxon>
        <taxon>Pezizomycotina</taxon>
        <taxon>Eurotiomycetes</taxon>
        <taxon>Eurotiomycetidae</taxon>
        <taxon>Eurotiales</taxon>
        <taxon>Aspergillaceae</taxon>
        <taxon>Penicillium</taxon>
    </lineage>
</organism>
<evidence type="ECO:0000313" key="1">
    <source>
        <dbReference type="EMBL" id="KUM58921.1"/>
    </source>
</evidence>
<evidence type="ECO:0000313" key="2">
    <source>
        <dbReference type="Proteomes" id="UP000055045"/>
    </source>
</evidence>
<protein>
    <submittedName>
        <fullName evidence="1">Uncharacterized protein</fullName>
    </submittedName>
</protein>
<reference evidence="1 2" key="1">
    <citation type="submission" date="2015-10" db="EMBL/GenBank/DDBJ databases">
        <title>Genome sequencing of Penicillium freii.</title>
        <authorList>
            <person name="Nguyen H.D."/>
            <person name="Visagie C.M."/>
            <person name="Seifert K.A."/>
        </authorList>
    </citation>
    <scope>NUCLEOTIDE SEQUENCE [LARGE SCALE GENOMIC DNA]</scope>
    <source>
        <strain evidence="1 2">DAOM 242723</strain>
    </source>
</reference>
<proteinExistence type="predicted"/>
<keyword evidence="2" id="KW-1185">Reference proteome</keyword>